<feature type="transmembrane region" description="Helical" evidence="6">
    <location>
        <begin position="60"/>
        <end position="79"/>
    </location>
</feature>
<evidence type="ECO:0000256" key="6">
    <source>
        <dbReference type="SAM" id="Phobius"/>
    </source>
</evidence>
<keyword evidence="5 6" id="KW-0472">Membrane</keyword>
<dbReference type="Proteomes" id="UP000251241">
    <property type="component" value="Unassembled WGS sequence"/>
</dbReference>
<accession>A0A2X2J975</accession>
<dbReference type="PANTHER" id="PTHR30250:SF26">
    <property type="entry name" value="PSMA PROTEIN"/>
    <property type="match status" value="1"/>
</dbReference>
<dbReference type="GO" id="GO:0005886">
    <property type="term" value="C:plasma membrane"/>
    <property type="evidence" value="ECO:0007669"/>
    <property type="project" value="UniProtKB-SubCell"/>
</dbReference>
<dbReference type="PANTHER" id="PTHR30250">
    <property type="entry name" value="PST FAMILY PREDICTED COLANIC ACID TRANSPORTER"/>
    <property type="match status" value="1"/>
</dbReference>
<gene>
    <name evidence="7" type="ORF">NCTC11343_03502</name>
</gene>
<keyword evidence="3 6" id="KW-0812">Transmembrane</keyword>
<organism evidence="7 8">
    <name type="scientific">Sphingobacterium multivorum</name>
    <dbReference type="NCBI Taxonomy" id="28454"/>
    <lineage>
        <taxon>Bacteria</taxon>
        <taxon>Pseudomonadati</taxon>
        <taxon>Bacteroidota</taxon>
        <taxon>Sphingobacteriia</taxon>
        <taxon>Sphingobacteriales</taxon>
        <taxon>Sphingobacteriaceae</taxon>
        <taxon>Sphingobacterium</taxon>
    </lineage>
</organism>
<dbReference type="EMBL" id="UAUU01000009">
    <property type="protein sequence ID" value="SPZ88466.1"/>
    <property type="molecule type" value="Genomic_DNA"/>
</dbReference>
<evidence type="ECO:0000256" key="4">
    <source>
        <dbReference type="ARBA" id="ARBA00022989"/>
    </source>
</evidence>
<dbReference type="InterPro" id="IPR050833">
    <property type="entry name" value="Poly_Biosynth_Transport"/>
</dbReference>
<dbReference type="AlphaFoldDB" id="A0A2X2J975"/>
<evidence type="ECO:0000313" key="7">
    <source>
        <dbReference type="EMBL" id="SPZ88466.1"/>
    </source>
</evidence>
<sequence length="209" mass="24123">MDFMGVIIIVNVIRFYGTIYENYLEGLNKIALVRRIEALMSLGSIITSIVVLLLNSNILYLIIANQIWLVFNVIRNWYLARMVEEGKLRSFVHKKFDRELFSYIWKPAWRSGVSGLMSNGLTNLSGLLYAQIGDPKVVAPFLLSMRLITQIREVSMAPFYSKIPYLSQLRAQNRISELIKVVRRGMFMSHIVFVIGVIFVSFFLSICWV</sequence>
<evidence type="ECO:0000256" key="5">
    <source>
        <dbReference type="ARBA" id="ARBA00023136"/>
    </source>
</evidence>
<keyword evidence="2" id="KW-1003">Cell membrane</keyword>
<proteinExistence type="predicted"/>
<feature type="transmembrane region" description="Helical" evidence="6">
    <location>
        <begin position="187"/>
        <end position="206"/>
    </location>
</feature>
<keyword evidence="4 6" id="KW-1133">Transmembrane helix</keyword>
<evidence type="ECO:0000256" key="3">
    <source>
        <dbReference type="ARBA" id="ARBA00022692"/>
    </source>
</evidence>
<evidence type="ECO:0000313" key="8">
    <source>
        <dbReference type="Proteomes" id="UP000251241"/>
    </source>
</evidence>
<comment type="subcellular location">
    <subcellularLocation>
        <location evidence="1">Cell membrane</location>
        <topology evidence="1">Multi-pass membrane protein</topology>
    </subcellularLocation>
</comment>
<name>A0A2X2J975_SPHMU</name>
<evidence type="ECO:0000256" key="2">
    <source>
        <dbReference type="ARBA" id="ARBA00022475"/>
    </source>
</evidence>
<feature type="transmembrane region" description="Helical" evidence="6">
    <location>
        <begin position="6"/>
        <end position="24"/>
    </location>
</feature>
<reference evidence="7 8" key="1">
    <citation type="submission" date="2018-06" db="EMBL/GenBank/DDBJ databases">
        <authorList>
            <consortium name="Pathogen Informatics"/>
            <person name="Doyle S."/>
        </authorList>
    </citation>
    <scope>NUCLEOTIDE SEQUENCE [LARGE SCALE GENOMIC DNA]</scope>
    <source>
        <strain evidence="7 8">NCTC11343</strain>
    </source>
</reference>
<protein>
    <submittedName>
        <fullName evidence="7">Uncharacterized protein</fullName>
    </submittedName>
</protein>
<feature type="transmembrane region" description="Helical" evidence="6">
    <location>
        <begin position="36"/>
        <end position="54"/>
    </location>
</feature>
<evidence type="ECO:0000256" key="1">
    <source>
        <dbReference type="ARBA" id="ARBA00004651"/>
    </source>
</evidence>